<comment type="caution">
    <text evidence="1">The sequence shown here is derived from an EMBL/GenBank/DDBJ whole genome shotgun (WGS) entry which is preliminary data.</text>
</comment>
<accession>A0ACC6A043</accession>
<gene>
    <name evidence="1" type="ORF">M8744_15375</name>
</gene>
<sequence>MGEEAGIDPMPALWRLWAIGSGTTELLIRDSVADDFPHFGSGDQLCASSNSNRQGTKFLCVGLGDEVSASTRGQKPIYGFKLSFFRRPSMSMQ</sequence>
<reference evidence="1" key="1">
    <citation type="submission" date="2022-06" db="EMBL/GenBank/DDBJ databases">
        <title>Lutimaribacter sp. EGI FJ00013, a novel bacterium isolated from a salt lake sediment enrichment.</title>
        <authorList>
            <person name="Gao L."/>
            <person name="Fang B.-Z."/>
            <person name="Li W.-J."/>
        </authorList>
    </citation>
    <scope>NUCLEOTIDE SEQUENCE</scope>
    <source>
        <strain evidence="1">EGI FJ00013</strain>
    </source>
</reference>
<keyword evidence="2" id="KW-1185">Reference proteome</keyword>
<evidence type="ECO:0000313" key="2">
    <source>
        <dbReference type="Proteomes" id="UP001203036"/>
    </source>
</evidence>
<name>A0ACC6A043_9RHOB</name>
<dbReference type="Proteomes" id="UP001203036">
    <property type="component" value="Unassembled WGS sequence"/>
</dbReference>
<proteinExistence type="predicted"/>
<evidence type="ECO:0000313" key="1">
    <source>
        <dbReference type="EMBL" id="MCM2563538.1"/>
    </source>
</evidence>
<dbReference type="EMBL" id="JAMQGO010000012">
    <property type="protein sequence ID" value="MCM2563538.1"/>
    <property type="molecule type" value="Genomic_DNA"/>
</dbReference>
<organism evidence="1 2">
    <name type="scientific">Lutimaribacter degradans</name>
    <dbReference type="NCBI Taxonomy" id="2945989"/>
    <lineage>
        <taxon>Bacteria</taxon>
        <taxon>Pseudomonadati</taxon>
        <taxon>Pseudomonadota</taxon>
        <taxon>Alphaproteobacteria</taxon>
        <taxon>Rhodobacterales</taxon>
        <taxon>Roseobacteraceae</taxon>
        <taxon>Lutimaribacter</taxon>
    </lineage>
</organism>
<protein>
    <submittedName>
        <fullName evidence="1">Uncharacterized protein</fullName>
    </submittedName>
</protein>